<keyword evidence="3" id="KW-0732">Signal</keyword>
<keyword evidence="2" id="KW-0472">Membrane</keyword>
<feature type="signal peptide" evidence="3">
    <location>
        <begin position="1"/>
        <end position="32"/>
    </location>
</feature>
<evidence type="ECO:0000256" key="3">
    <source>
        <dbReference type="SAM" id="SignalP"/>
    </source>
</evidence>
<evidence type="ECO:0000256" key="1">
    <source>
        <dbReference type="SAM" id="MobiDB-lite"/>
    </source>
</evidence>
<gene>
    <name evidence="4" type="ORF">NIE79_003410</name>
</gene>
<feature type="chain" id="PRO_5046152215" evidence="3">
    <location>
        <begin position="33"/>
        <end position="541"/>
    </location>
</feature>
<organism evidence="4 5">
    <name type="scientific">Micromonospora trifolii</name>
    <dbReference type="NCBI Taxonomy" id="2911208"/>
    <lineage>
        <taxon>Bacteria</taxon>
        <taxon>Bacillati</taxon>
        <taxon>Actinomycetota</taxon>
        <taxon>Actinomycetes</taxon>
        <taxon>Micromonosporales</taxon>
        <taxon>Micromonosporaceae</taxon>
        <taxon>Micromonospora</taxon>
    </lineage>
</organism>
<reference evidence="4 5" key="1">
    <citation type="submission" date="2022-01" db="EMBL/GenBank/DDBJ databases">
        <authorList>
            <person name="Riesco R."/>
            <person name="Trujillo M.E."/>
        </authorList>
    </citation>
    <scope>NUCLEOTIDE SEQUENCE [LARGE SCALE GENOMIC DNA]</scope>
    <source>
        <strain evidence="4 5">NIE79</strain>
    </source>
</reference>
<keyword evidence="2" id="KW-1133">Transmembrane helix</keyword>
<evidence type="ECO:0000313" key="4">
    <source>
        <dbReference type="EMBL" id="MCG5444967.1"/>
    </source>
</evidence>
<evidence type="ECO:0000256" key="2">
    <source>
        <dbReference type="SAM" id="Phobius"/>
    </source>
</evidence>
<dbReference type="EMBL" id="JAKKFD010000031">
    <property type="protein sequence ID" value="MCG5444967.1"/>
    <property type="molecule type" value="Genomic_DNA"/>
</dbReference>
<accession>A0ABS9N4S7</accession>
<name>A0ABS9N4S7_9ACTN</name>
<dbReference type="NCBIfam" id="TIGR01167">
    <property type="entry name" value="LPXTG_anchor"/>
    <property type="match status" value="1"/>
</dbReference>
<dbReference type="RefSeq" id="WP_238680000.1">
    <property type="nucleotide sequence ID" value="NZ_JAKKFD010000031.1"/>
</dbReference>
<feature type="transmembrane region" description="Helical" evidence="2">
    <location>
        <begin position="508"/>
        <end position="529"/>
    </location>
</feature>
<keyword evidence="2" id="KW-0812">Transmembrane</keyword>
<protein>
    <submittedName>
        <fullName evidence="4">LPXTG cell wall anchor domain-containing protein</fullName>
    </submittedName>
</protein>
<keyword evidence="5" id="KW-1185">Reference proteome</keyword>
<comment type="caution">
    <text evidence="4">The sequence shown here is derived from an EMBL/GenBank/DDBJ whole genome shotgun (WGS) entry which is preliminary data.</text>
</comment>
<feature type="compositionally biased region" description="Polar residues" evidence="1">
    <location>
        <begin position="461"/>
        <end position="473"/>
    </location>
</feature>
<proteinExistence type="predicted"/>
<dbReference type="Proteomes" id="UP001201629">
    <property type="component" value="Unassembled WGS sequence"/>
</dbReference>
<feature type="region of interest" description="Disordered" evidence="1">
    <location>
        <begin position="454"/>
        <end position="473"/>
    </location>
</feature>
<sequence length="541" mass="55391">MNRIPSKFSRLAAATALLATATLFSAPHTAAAAEALPELFVSFRNEPVAEIDHNGRTVGMYVYNHGEAPATAVTVTLDLSKVSDRVTASVPDRSDCKLADTTVTCNVGALNAGRFESIYPLTLASRPGAAPGDAGSVTVTIDGAEDDMAPGNDTTSFPVTVVPSGPDLVAAAQDLNDEKTPVGPGDTVPLYAGVGNEGDAAAENFTVTVGVPTGATFAERYSDCTYTDYHPDDIGKPYVYGPNEVTCAVPTSLAPGDGLLFFDDETGTSLFNINFGRNMDGPSKNYGGVHVALAGQERSAKGSTRTKGTGPSFAEAVRKLAAKGAKGDLTRQRAAQGELDESDNHVLFGFWTKPNTLDISVTAPAVKGAVGQTVSVVYEVVNNGPADGRGPTVIITAPTGTALVPNVWCWSDVPGLESPKLDCNFAGDFAATASGWGRIRSTVEVKIKSTPGTDGTIVAGSDTSASESKPENNTARIVITSATAGGGTGGGDDEGGSGGGLPITGAPAAMLASAGAAVLLLGAALLVLFRRRRVVLQIPRD</sequence>
<evidence type="ECO:0000313" key="5">
    <source>
        <dbReference type="Proteomes" id="UP001201629"/>
    </source>
</evidence>